<feature type="domain" description="Ice-binding protein C-terminal" evidence="2">
    <location>
        <begin position="228"/>
        <end position="251"/>
    </location>
</feature>
<comment type="caution">
    <text evidence="3">The sequence shown here is derived from an EMBL/GenBank/DDBJ whole genome shotgun (WGS) entry which is preliminary data.</text>
</comment>
<dbReference type="EMBL" id="JACXSS010000001">
    <property type="protein sequence ID" value="MBD9355719.1"/>
    <property type="molecule type" value="Genomic_DNA"/>
</dbReference>
<keyword evidence="4" id="KW-1185">Reference proteome</keyword>
<dbReference type="Pfam" id="PF07589">
    <property type="entry name" value="PEP-CTERM"/>
    <property type="match status" value="1"/>
</dbReference>
<dbReference type="Proteomes" id="UP000652176">
    <property type="component" value="Unassembled WGS sequence"/>
</dbReference>
<keyword evidence="1" id="KW-0472">Membrane</keyword>
<evidence type="ECO:0000313" key="3">
    <source>
        <dbReference type="EMBL" id="MBD9355719.1"/>
    </source>
</evidence>
<keyword evidence="1" id="KW-0812">Transmembrane</keyword>
<reference evidence="3 4" key="1">
    <citation type="submission" date="2020-09" db="EMBL/GenBank/DDBJ databases">
        <title>Methylomonas albis sp. nov. and Methylomonas fluvii sp. nov.: Two cold-adapted methanotrophs from the River Elbe and an amended description of Methylovulum psychrotolerans strain Eb1.</title>
        <authorList>
            <person name="Bussmann I.K."/>
            <person name="Klings K.-W."/>
            <person name="Warnstedt J."/>
            <person name="Hoppert M."/>
            <person name="Saborowski A."/>
            <person name="Horn F."/>
            <person name="Liebner S."/>
        </authorList>
    </citation>
    <scope>NUCLEOTIDE SEQUENCE [LARGE SCALE GENOMIC DNA]</scope>
    <source>
        <strain evidence="3 4">EbA</strain>
    </source>
</reference>
<dbReference type="InterPro" id="IPR013424">
    <property type="entry name" value="Ice-binding_C"/>
</dbReference>
<dbReference type="RefSeq" id="WP_192374065.1">
    <property type="nucleotide sequence ID" value="NZ_CAJHIV010000001.1"/>
</dbReference>
<organism evidence="3 4">
    <name type="scientific">Methylomonas albis</name>
    <dbReference type="NCBI Taxonomy" id="1854563"/>
    <lineage>
        <taxon>Bacteria</taxon>
        <taxon>Pseudomonadati</taxon>
        <taxon>Pseudomonadota</taxon>
        <taxon>Gammaproteobacteria</taxon>
        <taxon>Methylococcales</taxon>
        <taxon>Methylococcaceae</taxon>
        <taxon>Methylomonas</taxon>
    </lineage>
</organism>
<protein>
    <submittedName>
        <fullName evidence="3">PEP-CTERM sorting domain-containing protein</fullName>
    </submittedName>
</protein>
<proteinExistence type="predicted"/>
<gene>
    <name evidence="3" type="ORF">IE877_07465</name>
</gene>
<evidence type="ECO:0000259" key="2">
    <source>
        <dbReference type="Pfam" id="PF07589"/>
    </source>
</evidence>
<evidence type="ECO:0000256" key="1">
    <source>
        <dbReference type="SAM" id="Phobius"/>
    </source>
</evidence>
<name>A0ABR9D0I0_9GAMM</name>
<keyword evidence="1" id="KW-1133">Transmembrane helix</keyword>
<feature type="transmembrane region" description="Helical" evidence="1">
    <location>
        <begin position="229"/>
        <end position="249"/>
    </location>
</feature>
<evidence type="ECO:0000313" key="4">
    <source>
        <dbReference type="Proteomes" id="UP000652176"/>
    </source>
</evidence>
<accession>A0ABR9D0I0</accession>
<sequence length="254" mass="26635">MPNAQAAYIGSLTFVQATGTVSSSEDIPVWLRLTLDPASDPLVLSGNSSDTPPFGVSPSNYPSSFFAFDSATNQDISISNGVLISVDNISLNTSFGCSGTFTDGGCPSTSTGAYNFNFNAGADSINSMSQIALNPGDSRDYLFGTFTPNGPVSAGNYEFYWSSLIIGFSGTVRAPKLDDNGDPILDQNGDPILQEFSNASGDYDIATTGCNNQNNQVCAAAFTRTVSAVPLPATFWLFGSAMLGVAGYARRRPI</sequence>